<dbReference type="Gene3D" id="3.10.105.10">
    <property type="entry name" value="Dipeptide-binding Protein, Domain 3"/>
    <property type="match status" value="1"/>
</dbReference>
<name>A0A1I2D7P5_9BACL</name>
<dbReference type="GO" id="GO:0015833">
    <property type="term" value="P:peptide transport"/>
    <property type="evidence" value="ECO:0007669"/>
    <property type="project" value="TreeGrafter"/>
</dbReference>
<accession>A0A1I2D7P5</accession>
<comment type="similarity">
    <text evidence="1">Belongs to the bacterial solute-binding protein 5 family.</text>
</comment>
<organism evidence="5 6">
    <name type="scientific">Paenibacillus catalpae</name>
    <dbReference type="NCBI Taxonomy" id="1045775"/>
    <lineage>
        <taxon>Bacteria</taxon>
        <taxon>Bacillati</taxon>
        <taxon>Bacillota</taxon>
        <taxon>Bacilli</taxon>
        <taxon>Bacillales</taxon>
        <taxon>Paenibacillaceae</taxon>
        <taxon>Paenibacillus</taxon>
    </lineage>
</organism>
<dbReference type="STRING" id="1045775.SAMN05216378_3996"/>
<dbReference type="RefSeq" id="WP_091188196.1">
    <property type="nucleotide sequence ID" value="NZ_FOMT01000004.1"/>
</dbReference>
<sequence length="536" mass="58694">MHGNSRMRSLLGLLIGIALILSACGKLSFSANTSVTAKTINIGVTYSPNAITPLSPIGQVSSYIAGLMYLPLFELDEDLAFKPMLADSITTTDHKVFTIYLNPAAKWSDGSPITADDVIFTLKLITNKQISSTYAYMFAIIEGVDSAGFLPDGQSEIAGVNKVDEHTLTIQTKAPTTLTIMRDTIGRYLLTLPKAALENEPLTAIKNGDFVQKSAVISGPYHLDSYERDQLVQMKANTAYFKGTPKISRLNFKVVQGRELADQLESGDIDLNIPSYGAIPIEDYGRIKSLSNVTAEDRPSITTQFMYINKWELPDVKQRQAISYAINREQIVNELLRGAGEPVDGLFTSYSPYLDPSIKPAGYDPQKAKSLLAESGWTPGTKLTLSVLSGDSTLEQAAHLIADQLKEVGVHADIQMVKLAPLIHKIVERDYDLGMMTVSMSLVNPLPDVAYFLQEGNPNGYSNPEVDKLLSSLKSETDEADIKQSYSRLQQIVAEEVPLLSVYATRSLGVVNNKIAGASPKDYGMFIHVEDWDVLP</sequence>
<dbReference type="OrthoDB" id="9796817at2"/>
<dbReference type="PROSITE" id="PS51257">
    <property type="entry name" value="PROKAR_LIPOPROTEIN"/>
    <property type="match status" value="1"/>
</dbReference>
<gene>
    <name evidence="5" type="ORF">SAMN05216378_3996</name>
</gene>
<dbReference type="GO" id="GO:0043190">
    <property type="term" value="C:ATP-binding cassette (ABC) transporter complex"/>
    <property type="evidence" value="ECO:0007669"/>
    <property type="project" value="InterPro"/>
</dbReference>
<dbReference type="InterPro" id="IPR000914">
    <property type="entry name" value="SBP_5_dom"/>
</dbReference>
<reference evidence="6" key="1">
    <citation type="submission" date="2016-10" db="EMBL/GenBank/DDBJ databases">
        <authorList>
            <person name="Varghese N."/>
            <person name="Submissions S."/>
        </authorList>
    </citation>
    <scope>NUCLEOTIDE SEQUENCE [LARGE SCALE GENOMIC DNA]</scope>
    <source>
        <strain evidence="6">CGMCC 1.10784</strain>
    </source>
</reference>
<protein>
    <submittedName>
        <fullName evidence="5">Peptide/nickel transport system substrate-binding protein</fullName>
    </submittedName>
</protein>
<dbReference type="GO" id="GO:1904680">
    <property type="term" value="F:peptide transmembrane transporter activity"/>
    <property type="evidence" value="ECO:0007669"/>
    <property type="project" value="TreeGrafter"/>
</dbReference>
<dbReference type="PANTHER" id="PTHR30290">
    <property type="entry name" value="PERIPLASMIC BINDING COMPONENT OF ABC TRANSPORTER"/>
    <property type="match status" value="1"/>
</dbReference>
<dbReference type="GO" id="GO:0042597">
    <property type="term" value="C:periplasmic space"/>
    <property type="evidence" value="ECO:0007669"/>
    <property type="project" value="UniProtKB-ARBA"/>
</dbReference>
<dbReference type="Gene3D" id="3.90.76.10">
    <property type="entry name" value="Dipeptide-binding Protein, Domain 1"/>
    <property type="match status" value="1"/>
</dbReference>
<evidence type="ECO:0000313" key="6">
    <source>
        <dbReference type="Proteomes" id="UP000198855"/>
    </source>
</evidence>
<dbReference type="SUPFAM" id="SSF53850">
    <property type="entry name" value="Periplasmic binding protein-like II"/>
    <property type="match status" value="1"/>
</dbReference>
<dbReference type="Pfam" id="PF00496">
    <property type="entry name" value="SBP_bac_5"/>
    <property type="match status" value="1"/>
</dbReference>
<dbReference type="Gene3D" id="3.40.190.10">
    <property type="entry name" value="Periplasmic binding protein-like II"/>
    <property type="match status" value="1"/>
</dbReference>
<dbReference type="Proteomes" id="UP000198855">
    <property type="component" value="Unassembled WGS sequence"/>
</dbReference>
<evidence type="ECO:0000259" key="4">
    <source>
        <dbReference type="Pfam" id="PF00496"/>
    </source>
</evidence>
<dbReference type="InterPro" id="IPR030678">
    <property type="entry name" value="Peptide/Ni-bd"/>
</dbReference>
<evidence type="ECO:0000313" key="5">
    <source>
        <dbReference type="EMBL" id="SFE76538.1"/>
    </source>
</evidence>
<dbReference type="AlphaFoldDB" id="A0A1I2D7P5"/>
<keyword evidence="6" id="KW-1185">Reference proteome</keyword>
<evidence type="ECO:0000256" key="1">
    <source>
        <dbReference type="ARBA" id="ARBA00005695"/>
    </source>
</evidence>
<dbReference type="PIRSF" id="PIRSF002741">
    <property type="entry name" value="MppA"/>
    <property type="match status" value="1"/>
</dbReference>
<dbReference type="PANTHER" id="PTHR30290:SF9">
    <property type="entry name" value="OLIGOPEPTIDE-BINDING PROTEIN APPA"/>
    <property type="match status" value="1"/>
</dbReference>
<feature type="domain" description="Solute-binding protein family 5" evidence="4">
    <location>
        <begin position="81"/>
        <end position="457"/>
    </location>
</feature>
<dbReference type="CDD" id="cd00995">
    <property type="entry name" value="PBP2_NikA_DppA_OppA_like"/>
    <property type="match status" value="1"/>
</dbReference>
<evidence type="ECO:0000256" key="3">
    <source>
        <dbReference type="ARBA" id="ARBA00022729"/>
    </source>
</evidence>
<keyword evidence="3" id="KW-0732">Signal</keyword>
<keyword evidence="2" id="KW-0813">Transport</keyword>
<evidence type="ECO:0000256" key="2">
    <source>
        <dbReference type="ARBA" id="ARBA00022448"/>
    </source>
</evidence>
<dbReference type="InterPro" id="IPR039424">
    <property type="entry name" value="SBP_5"/>
</dbReference>
<proteinExistence type="inferred from homology"/>
<dbReference type="EMBL" id="FOMT01000004">
    <property type="protein sequence ID" value="SFE76538.1"/>
    <property type="molecule type" value="Genomic_DNA"/>
</dbReference>